<dbReference type="EMBL" id="JAXOJX010000126">
    <property type="protein sequence ID" value="MDZ5461574.1"/>
    <property type="molecule type" value="Genomic_DNA"/>
</dbReference>
<dbReference type="InterPro" id="IPR011010">
    <property type="entry name" value="DNA_brk_join_enz"/>
</dbReference>
<keyword evidence="3 5" id="KW-0238">DNA-binding</keyword>
<dbReference type="PROSITE" id="PS51898">
    <property type="entry name" value="TYR_RECOMBINASE"/>
    <property type="match status" value="1"/>
</dbReference>
<reference evidence="8 9" key="1">
    <citation type="submission" date="2023-11" db="EMBL/GenBank/DDBJ databases">
        <title>Draft genome of Azohydromonas lata strain H1 (DSM1123), a polyhydroxyalkanoate producer.</title>
        <authorList>
            <person name="Traversa D."/>
            <person name="D'Addabbo P."/>
            <person name="Pazzani C."/>
            <person name="Manzari C."/>
            <person name="Chiara M."/>
            <person name="Scrascia M."/>
        </authorList>
    </citation>
    <scope>NUCLEOTIDE SEQUENCE [LARGE SCALE GENOMIC DNA]</scope>
    <source>
        <strain evidence="8 9">H1</strain>
    </source>
</reference>
<dbReference type="InterPro" id="IPR010998">
    <property type="entry name" value="Integrase_recombinase_N"/>
</dbReference>
<dbReference type="Proteomes" id="UP001293718">
    <property type="component" value="Unassembled WGS sequence"/>
</dbReference>
<comment type="caution">
    <text evidence="8">The sequence shown here is derived from an EMBL/GenBank/DDBJ whole genome shotgun (WGS) entry which is preliminary data.</text>
</comment>
<dbReference type="Pfam" id="PF00589">
    <property type="entry name" value="Phage_integrase"/>
    <property type="match status" value="1"/>
</dbReference>
<dbReference type="RefSeq" id="WP_066342307.1">
    <property type="nucleotide sequence ID" value="NZ_JAXOJX010000126.1"/>
</dbReference>
<dbReference type="SUPFAM" id="SSF56349">
    <property type="entry name" value="DNA breaking-rejoining enzymes"/>
    <property type="match status" value="1"/>
</dbReference>
<evidence type="ECO:0000256" key="5">
    <source>
        <dbReference type="PROSITE-ProRule" id="PRU01248"/>
    </source>
</evidence>
<feature type="domain" description="Tyr recombinase" evidence="6">
    <location>
        <begin position="442"/>
        <end position="684"/>
    </location>
</feature>
<sequence length="691" mass="75293">MSVPTSLLRDRLTRAHLAMARGWLQGLDLRVLAQRYLAGMDGEDSTDLRVARHRLQRTLDELAAAARRAGLQGAATLARQAALIRQPADVPSLEEFAQRFDPDFHSQQELLALYEAEYGRAPGAEAARRAARRRARLVERQLQLITELEGVLGEDLTPASALAAWFAPGIAERLHRADLFTVAQLVDRMRSVPRRWWNGIPGIGEGKGQRMRRFIEAHLGPVSAPPQVAARAGGGAQALTAALAAAGTAAGTAGAVRRELAVVPLERLHVPGELSGEAGTFRAPLERCAIAARNDYDAVHTWLSTKSSALTQASYRREAERLLLWCVLQRKKALTSLTLDDAQAYRDFLADPQPASQWIGSKGVPRFAPLWRPFAGPLKASSQTQSLVILHGLFEWLISTGYTTVNPFAGVRVRAATRAVAASTTAADTTGLEHDRAKRNRVLARTLPTPALQAVLEELRELEPGGRHRRTALVLRILVSTGLRISELAAARRDHLEWIPPSQQGDGGWVLHVVGKRNKYREVPLPDDLVQALGEYLAARGLPAALEDVPPGTYLIGKVDDLFVKLPSAGRMDVVDATGTVQTMTTLADGTPVARGDGVRPQTIHHDLQRLFERVAQRLEARDKLGAQRLRLASAHWLRHTSASTAVAAGVPLDVVGALLGHASLTTTSQYVHAESHRVAKEMKKLWKQLG</sequence>
<feature type="domain" description="Core-binding (CB)" evidence="7">
    <location>
        <begin position="293"/>
        <end position="398"/>
    </location>
</feature>
<dbReference type="Gene3D" id="1.10.443.10">
    <property type="entry name" value="Intergrase catalytic core"/>
    <property type="match status" value="1"/>
</dbReference>
<accession>A0ABU5IRQ2</accession>
<evidence type="ECO:0000256" key="2">
    <source>
        <dbReference type="ARBA" id="ARBA00022908"/>
    </source>
</evidence>
<proteinExistence type="inferred from homology"/>
<evidence type="ECO:0000256" key="3">
    <source>
        <dbReference type="ARBA" id="ARBA00023125"/>
    </source>
</evidence>
<dbReference type="InterPro" id="IPR022169">
    <property type="entry name" value="DUF3701"/>
</dbReference>
<dbReference type="CDD" id="cd00397">
    <property type="entry name" value="DNA_BRE_C"/>
    <property type="match status" value="1"/>
</dbReference>
<evidence type="ECO:0000256" key="4">
    <source>
        <dbReference type="ARBA" id="ARBA00023172"/>
    </source>
</evidence>
<name>A0ABU5IRQ2_9BURK</name>
<dbReference type="InterPro" id="IPR013762">
    <property type="entry name" value="Integrase-like_cat_sf"/>
</dbReference>
<keyword evidence="2" id="KW-0229">DNA integration</keyword>
<evidence type="ECO:0000313" key="8">
    <source>
        <dbReference type="EMBL" id="MDZ5461574.1"/>
    </source>
</evidence>
<dbReference type="InterPro" id="IPR050090">
    <property type="entry name" value="Tyrosine_recombinase_XerCD"/>
</dbReference>
<protein>
    <submittedName>
        <fullName evidence="8">Tyrosine-type recombinase/integrase</fullName>
    </submittedName>
</protein>
<gene>
    <name evidence="8" type="ORF">SM757_33865</name>
</gene>
<evidence type="ECO:0000313" key="9">
    <source>
        <dbReference type="Proteomes" id="UP001293718"/>
    </source>
</evidence>
<dbReference type="Gene3D" id="1.10.150.130">
    <property type="match status" value="1"/>
</dbReference>
<dbReference type="InterPro" id="IPR002104">
    <property type="entry name" value="Integrase_catalytic"/>
</dbReference>
<evidence type="ECO:0000259" key="7">
    <source>
        <dbReference type="PROSITE" id="PS51900"/>
    </source>
</evidence>
<dbReference type="PROSITE" id="PS51900">
    <property type="entry name" value="CB"/>
    <property type="match status" value="1"/>
</dbReference>
<evidence type="ECO:0000259" key="6">
    <source>
        <dbReference type="PROSITE" id="PS51898"/>
    </source>
</evidence>
<organism evidence="8 9">
    <name type="scientific">Azohydromonas lata</name>
    <dbReference type="NCBI Taxonomy" id="45677"/>
    <lineage>
        <taxon>Bacteria</taxon>
        <taxon>Pseudomonadati</taxon>
        <taxon>Pseudomonadota</taxon>
        <taxon>Betaproteobacteria</taxon>
        <taxon>Burkholderiales</taxon>
        <taxon>Sphaerotilaceae</taxon>
        <taxon>Azohydromonas</taxon>
    </lineage>
</organism>
<dbReference type="Pfam" id="PF12482">
    <property type="entry name" value="DUF3701"/>
    <property type="match status" value="1"/>
</dbReference>
<keyword evidence="9" id="KW-1185">Reference proteome</keyword>
<dbReference type="InterPro" id="IPR044068">
    <property type="entry name" value="CB"/>
</dbReference>
<dbReference type="PANTHER" id="PTHR30349:SF41">
    <property type="entry name" value="INTEGRASE_RECOMBINASE PROTEIN MJ0367-RELATED"/>
    <property type="match status" value="1"/>
</dbReference>
<dbReference type="PANTHER" id="PTHR30349">
    <property type="entry name" value="PHAGE INTEGRASE-RELATED"/>
    <property type="match status" value="1"/>
</dbReference>
<evidence type="ECO:0000256" key="1">
    <source>
        <dbReference type="ARBA" id="ARBA00008857"/>
    </source>
</evidence>
<keyword evidence="4" id="KW-0233">DNA recombination</keyword>
<comment type="similarity">
    <text evidence="1">Belongs to the 'phage' integrase family.</text>
</comment>